<dbReference type="EMBL" id="JAABOO010000002">
    <property type="protein sequence ID" value="NER13433.1"/>
    <property type="molecule type" value="Genomic_DNA"/>
</dbReference>
<comment type="subcellular location">
    <subcellularLocation>
        <location evidence="1">Cell membrane</location>
        <topology evidence="1">Single-pass membrane protein</topology>
    </subcellularLocation>
    <subcellularLocation>
        <location evidence="7">Cell membrane</location>
        <topology evidence="7">Single-pass type II membrane protein</topology>
    </subcellularLocation>
</comment>
<evidence type="ECO:0000256" key="3">
    <source>
        <dbReference type="ARBA" id="ARBA00022475"/>
    </source>
</evidence>
<sequence>MRTPRRQEPVNAGSMADIAFLLLIFFLVTTTIQDDEGINRRLPRDCENPPCTVDLNERNVFRILINKQNQLFAEDKVIELSELRSLAVSFIDNNGDGTCTYCSGKKLADSSDNPQEAIISLTADREASYRYFVAVQNELSAAFTELRNNYALREFGKSIGELTDSEIKKLEKAYPQVISEADTK</sequence>
<proteinExistence type="inferred from homology"/>
<protein>
    <submittedName>
        <fullName evidence="8">Biopolymer transporter ExbD</fullName>
    </submittedName>
</protein>
<evidence type="ECO:0000256" key="7">
    <source>
        <dbReference type="RuleBase" id="RU003879"/>
    </source>
</evidence>
<keyword evidence="9" id="KW-1185">Reference proteome</keyword>
<dbReference type="AlphaFoldDB" id="A0A6P0URE4"/>
<organism evidence="8 9">
    <name type="scientific">Leptobacterium flavescens</name>
    <dbReference type="NCBI Taxonomy" id="472055"/>
    <lineage>
        <taxon>Bacteria</taxon>
        <taxon>Pseudomonadati</taxon>
        <taxon>Bacteroidota</taxon>
        <taxon>Flavobacteriia</taxon>
        <taxon>Flavobacteriales</taxon>
        <taxon>Flavobacteriaceae</taxon>
        <taxon>Leptobacterium</taxon>
    </lineage>
</organism>
<dbReference type="GO" id="GO:0005886">
    <property type="term" value="C:plasma membrane"/>
    <property type="evidence" value="ECO:0007669"/>
    <property type="project" value="UniProtKB-SubCell"/>
</dbReference>
<comment type="similarity">
    <text evidence="2 7">Belongs to the ExbD/TolR family.</text>
</comment>
<dbReference type="InterPro" id="IPR003400">
    <property type="entry name" value="ExbD"/>
</dbReference>
<comment type="caution">
    <text evidence="8">The sequence shown here is derived from an EMBL/GenBank/DDBJ whole genome shotgun (WGS) entry which is preliminary data.</text>
</comment>
<gene>
    <name evidence="8" type="ORF">GWK08_08300</name>
</gene>
<evidence type="ECO:0000256" key="2">
    <source>
        <dbReference type="ARBA" id="ARBA00005811"/>
    </source>
</evidence>
<evidence type="ECO:0000313" key="8">
    <source>
        <dbReference type="EMBL" id="NER13433.1"/>
    </source>
</evidence>
<reference evidence="8 9" key="1">
    <citation type="submission" date="2020-01" db="EMBL/GenBank/DDBJ databases">
        <title>Leptobacterium flavescens.</title>
        <authorList>
            <person name="Wang G."/>
        </authorList>
    </citation>
    <scope>NUCLEOTIDE SEQUENCE [LARGE SCALE GENOMIC DNA]</scope>
    <source>
        <strain evidence="8 9">KCTC 22160</strain>
    </source>
</reference>
<name>A0A6P0URE4_9FLAO</name>
<evidence type="ECO:0000256" key="5">
    <source>
        <dbReference type="ARBA" id="ARBA00022989"/>
    </source>
</evidence>
<keyword evidence="4 7" id="KW-0812">Transmembrane</keyword>
<keyword evidence="7" id="KW-0653">Protein transport</keyword>
<keyword evidence="5" id="KW-1133">Transmembrane helix</keyword>
<dbReference type="RefSeq" id="WP_163606472.1">
    <property type="nucleotide sequence ID" value="NZ_JAABOO010000002.1"/>
</dbReference>
<dbReference type="GO" id="GO:0015031">
    <property type="term" value="P:protein transport"/>
    <property type="evidence" value="ECO:0007669"/>
    <property type="project" value="UniProtKB-KW"/>
</dbReference>
<accession>A0A6P0URE4</accession>
<evidence type="ECO:0000256" key="4">
    <source>
        <dbReference type="ARBA" id="ARBA00022692"/>
    </source>
</evidence>
<keyword evidence="3" id="KW-1003">Cell membrane</keyword>
<evidence type="ECO:0000256" key="6">
    <source>
        <dbReference type="ARBA" id="ARBA00023136"/>
    </source>
</evidence>
<keyword evidence="6" id="KW-0472">Membrane</keyword>
<evidence type="ECO:0000256" key="1">
    <source>
        <dbReference type="ARBA" id="ARBA00004162"/>
    </source>
</evidence>
<dbReference type="PANTHER" id="PTHR30558:SF3">
    <property type="entry name" value="BIOPOLYMER TRANSPORT PROTEIN EXBD-RELATED"/>
    <property type="match status" value="1"/>
</dbReference>
<dbReference type="GO" id="GO:0022857">
    <property type="term" value="F:transmembrane transporter activity"/>
    <property type="evidence" value="ECO:0007669"/>
    <property type="project" value="InterPro"/>
</dbReference>
<dbReference type="PANTHER" id="PTHR30558">
    <property type="entry name" value="EXBD MEMBRANE COMPONENT OF PMF-DRIVEN MACROMOLECULE IMPORT SYSTEM"/>
    <property type="match status" value="1"/>
</dbReference>
<dbReference type="Proteomes" id="UP000468581">
    <property type="component" value="Unassembled WGS sequence"/>
</dbReference>
<keyword evidence="7" id="KW-0813">Transport</keyword>
<dbReference type="Pfam" id="PF02472">
    <property type="entry name" value="ExbD"/>
    <property type="match status" value="1"/>
</dbReference>
<evidence type="ECO:0000313" key="9">
    <source>
        <dbReference type="Proteomes" id="UP000468581"/>
    </source>
</evidence>